<evidence type="ECO:0000256" key="1">
    <source>
        <dbReference type="SAM" id="Phobius"/>
    </source>
</evidence>
<gene>
    <name evidence="3" type="primary">LOC127752223</name>
</gene>
<dbReference type="KEGG" id="foc:127752223"/>
<evidence type="ECO:0000313" key="3">
    <source>
        <dbReference type="RefSeq" id="XP_052132946.1"/>
    </source>
</evidence>
<keyword evidence="1" id="KW-0472">Membrane</keyword>
<protein>
    <submittedName>
        <fullName evidence="3">Uncharacterized protein LOC127752223</fullName>
    </submittedName>
</protein>
<feature type="transmembrane region" description="Helical" evidence="1">
    <location>
        <begin position="128"/>
        <end position="146"/>
    </location>
</feature>
<keyword evidence="2" id="KW-1185">Reference proteome</keyword>
<name>A0A9C6XBE8_FRAOC</name>
<dbReference type="GeneID" id="127752223"/>
<reference evidence="3" key="1">
    <citation type="submission" date="2025-08" db="UniProtKB">
        <authorList>
            <consortium name="RefSeq"/>
        </authorList>
    </citation>
    <scope>IDENTIFICATION</scope>
    <source>
        <tissue evidence="3">Whole organism</tissue>
    </source>
</reference>
<dbReference type="AlphaFoldDB" id="A0A9C6XBE8"/>
<organism evidence="2 3">
    <name type="scientific">Frankliniella occidentalis</name>
    <name type="common">Western flower thrips</name>
    <name type="synonym">Euthrips occidentalis</name>
    <dbReference type="NCBI Taxonomy" id="133901"/>
    <lineage>
        <taxon>Eukaryota</taxon>
        <taxon>Metazoa</taxon>
        <taxon>Ecdysozoa</taxon>
        <taxon>Arthropoda</taxon>
        <taxon>Hexapoda</taxon>
        <taxon>Insecta</taxon>
        <taxon>Pterygota</taxon>
        <taxon>Neoptera</taxon>
        <taxon>Paraneoptera</taxon>
        <taxon>Thysanoptera</taxon>
        <taxon>Terebrantia</taxon>
        <taxon>Thripoidea</taxon>
        <taxon>Thripidae</taxon>
        <taxon>Frankliniella</taxon>
    </lineage>
</organism>
<accession>A0A9C6XBE8</accession>
<keyword evidence="1" id="KW-0812">Transmembrane</keyword>
<feature type="transmembrane region" description="Helical" evidence="1">
    <location>
        <begin position="89"/>
        <end position="108"/>
    </location>
</feature>
<dbReference type="OrthoDB" id="7460423at2759"/>
<dbReference type="RefSeq" id="XP_052132946.1">
    <property type="nucleotide sequence ID" value="XM_052276986.1"/>
</dbReference>
<proteinExistence type="predicted"/>
<sequence length="186" mass="20248">VADSKNFKRAINEGTGLTTDYLSIFGWDLMHEMVAMLNMTINVTITNDWGRVPTGVVPDKGLLGLHAHHQIELAGTGFSHIIEPVRLKYLHFTNFYSPAGGVLVFRAPPLSYENNVFTLPFPLSLWETSLGMVGLCTLLLVVVMHAERINMHQGQGDHALHSSSDALLLAIAAVCQQGASLVCPKG</sequence>
<evidence type="ECO:0000313" key="2">
    <source>
        <dbReference type="Proteomes" id="UP000504606"/>
    </source>
</evidence>
<feature type="non-terminal residue" evidence="3">
    <location>
        <position position="1"/>
    </location>
</feature>
<dbReference type="Proteomes" id="UP000504606">
    <property type="component" value="Unplaced"/>
</dbReference>
<keyword evidence="1" id="KW-1133">Transmembrane helix</keyword>